<dbReference type="EC" id="2.7.13.3" evidence="2"/>
<keyword evidence="7" id="KW-0067">ATP-binding</keyword>
<keyword evidence="13" id="KW-1185">Reference proteome</keyword>
<evidence type="ECO:0000256" key="3">
    <source>
        <dbReference type="ARBA" id="ARBA00022553"/>
    </source>
</evidence>
<dbReference type="STRING" id="498761.HM1_1619"/>
<dbReference type="SUPFAM" id="SSF55785">
    <property type="entry name" value="PYP-like sensor domain (PAS domain)"/>
    <property type="match status" value="1"/>
</dbReference>
<dbReference type="KEGG" id="hmo:HM1_1619"/>
<dbReference type="EMBL" id="CP000930">
    <property type="protein sequence ID" value="ABZ84189.1"/>
    <property type="molecule type" value="Genomic_DNA"/>
</dbReference>
<gene>
    <name evidence="12" type="ORF">HM1_1619</name>
</gene>
<sequence>MLLALSGFIITWILFDKGSPESHLFGFGFLAVGLFTILHVCAFLGILAIPSEAPDVVCWFWLTERLVESMIFLFASPVASFRMNRWAWLFLTLLGTSAISIAFLSQPGLFPTLFLEGQGVSTTAKMVIEYGITGFFFASLIMQLRKSSLQQQGYTPQVILALLLALPVGALSNVASMHSFGSLLVHTLKVCYYYFLFKGLFAHMILSPYQELSAASERFYKIFHASPASISIVTIHGYRYVDVNDAWTKLTGYSREEVIGKTQRECGCLDRETHRAIANRPVRNIIGKFTTKSGDVREGLITTEVIELDGVPCLLYVTIDVTEKNEFERELARLDRLHLVGQVAAGIGHEIRNPLTTVRGFLQLFGAKADLVQYDEYFRLMISELDRANDIITEFLSLAKTKPKQLRLQDLNEIITSLHPLLMAQAFKKDKQLVIDLGRIPLLALDEHEIRQLLLNLVNNAMDAMKQRGTVTIRTYVDGERVLLAVRDEGEGIAEEIQSKIGTPFFTTKAHGTGLGLATCYSIVERHRGRIDYETGPKGTTFFIAFPLEAEAKGDLNIAS</sequence>
<dbReference type="Pfam" id="PF00512">
    <property type="entry name" value="HisKA"/>
    <property type="match status" value="1"/>
</dbReference>
<dbReference type="CDD" id="cd00130">
    <property type="entry name" value="PAS"/>
    <property type="match status" value="1"/>
</dbReference>
<dbReference type="InterPro" id="IPR036097">
    <property type="entry name" value="HisK_dim/P_sf"/>
</dbReference>
<dbReference type="Proteomes" id="UP000008550">
    <property type="component" value="Chromosome"/>
</dbReference>
<feature type="transmembrane region" description="Helical" evidence="9">
    <location>
        <begin position="24"/>
        <end position="47"/>
    </location>
</feature>
<dbReference type="SUPFAM" id="SSF47384">
    <property type="entry name" value="Homodimeric domain of signal transducing histidine kinase"/>
    <property type="match status" value="1"/>
</dbReference>
<evidence type="ECO:0000256" key="8">
    <source>
        <dbReference type="ARBA" id="ARBA00023012"/>
    </source>
</evidence>
<dbReference type="PANTHER" id="PTHR43065:SF46">
    <property type="entry name" value="C4-DICARBOXYLATE TRANSPORT SENSOR PROTEIN DCTB"/>
    <property type="match status" value="1"/>
</dbReference>
<dbReference type="SMART" id="SM00387">
    <property type="entry name" value="HATPase_c"/>
    <property type="match status" value="1"/>
</dbReference>
<feature type="transmembrane region" description="Helical" evidence="9">
    <location>
        <begin position="124"/>
        <end position="142"/>
    </location>
</feature>
<keyword evidence="4" id="KW-0808">Transferase</keyword>
<feature type="domain" description="Histidine kinase" evidence="10">
    <location>
        <begin position="346"/>
        <end position="550"/>
    </location>
</feature>
<evidence type="ECO:0000256" key="4">
    <source>
        <dbReference type="ARBA" id="ARBA00022679"/>
    </source>
</evidence>
<dbReference type="InterPro" id="IPR000014">
    <property type="entry name" value="PAS"/>
</dbReference>
<name>B0TDE8_HELMI</name>
<evidence type="ECO:0000259" key="11">
    <source>
        <dbReference type="PROSITE" id="PS50112"/>
    </source>
</evidence>
<proteinExistence type="predicted"/>
<accession>B0TDE8</accession>
<dbReference type="InterPro" id="IPR003594">
    <property type="entry name" value="HATPase_dom"/>
</dbReference>
<evidence type="ECO:0000256" key="5">
    <source>
        <dbReference type="ARBA" id="ARBA00022741"/>
    </source>
</evidence>
<dbReference type="PANTHER" id="PTHR43065">
    <property type="entry name" value="SENSOR HISTIDINE KINASE"/>
    <property type="match status" value="1"/>
</dbReference>
<dbReference type="PRINTS" id="PR00344">
    <property type="entry name" value="BCTRLSENSOR"/>
</dbReference>
<dbReference type="InterPro" id="IPR035965">
    <property type="entry name" value="PAS-like_dom_sf"/>
</dbReference>
<evidence type="ECO:0000313" key="12">
    <source>
        <dbReference type="EMBL" id="ABZ84189.1"/>
    </source>
</evidence>
<dbReference type="HOGENOM" id="CLU_021622_0_0_9"/>
<keyword evidence="9" id="KW-0812">Transmembrane</keyword>
<dbReference type="Pfam" id="PF13188">
    <property type="entry name" value="PAS_8"/>
    <property type="match status" value="1"/>
</dbReference>
<dbReference type="PROSITE" id="PS50112">
    <property type="entry name" value="PAS"/>
    <property type="match status" value="1"/>
</dbReference>
<evidence type="ECO:0000256" key="1">
    <source>
        <dbReference type="ARBA" id="ARBA00000085"/>
    </source>
</evidence>
<dbReference type="Pfam" id="PF17159">
    <property type="entry name" value="MASE3"/>
    <property type="match status" value="1"/>
</dbReference>
<dbReference type="InterPro" id="IPR033425">
    <property type="entry name" value="MASE3"/>
</dbReference>
<dbReference type="NCBIfam" id="TIGR00229">
    <property type="entry name" value="sensory_box"/>
    <property type="match status" value="1"/>
</dbReference>
<protein>
    <recommendedName>
        <fullName evidence="2">histidine kinase</fullName>
        <ecNumber evidence="2">2.7.13.3</ecNumber>
    </recommendedName>
</protein>
<dbReference type="GO" id="GO:0005524">
    <property type="term" value="F:ATP binding"/>
    <property type="evidence" value="ECO:0007669"/>
    <property type="project" value="UniProtKB-KW"/>
</dbReference>
<dbReference type="SMART" id="SM00388">
    <property type="entry name" value="HisKA"/>
    <property type="match status" value="1"/>
</dbReference>
<dbReference type="Gene3D" id="3.30.565.10">
    <property type="entry name" value="Histidine kinase-like ATPase, C-terminal domain"/>
    <property type="match status" value="1"/>
</dbReference>
<dbReference type="InterPro" id="IPR004358">
    <property type="entry name" value="Sig_transdc_His_kin-like_C"/>
</dbReference>
<organism evidence="12 13">
    <name type="scientific">Heliobacterium modesticaldum (strain ATCC 51547 / Ice1)</name>
    <dbReference type="NCBI Taxonomy" id="498761"/>
    <lineage>
        <taxon>Bacteria</taxon>
        <taxon>Bacillati</taxon>
        <taxon>Bacillota</taxon>
        <taxon>Clostridia</taxon>
        <taxon>Eubacteriales</taxon>
        <taxon>Heliobacteriaceae</taxon>
        <taxon>Heliomicrobium</taxon>
    </lineage>
</organism>
<dbReference type="PROSITE" id="PS50109">
    <property type="entry name" value="HIS_KIN"/>
    <property type="match status" value="1"/>
</dbReference>
<dbReference type="Gene3D" id="1.10.287.130">
    <property type="match status" value="1"/>
</dbReference>
<comment type="catalytic activity">
    <reaction evidence="1">
        <text>ATP + protein L-histidine = ADP + protein N-phospho-L-histidine.</text>
        <dbReference type="EC" id="2.7.13.3"/>
    </reaction>
</comment>
<feature type="domain" description="PAS" evidence="11">
    <location>
        <begin position="215"/>
        <end position="262"/>
    </location>
</feature>
<evidence type="ECO:0000313" key="13">
    <source>
        <dbReference type="Proteomes" id="UP000008550"/>
    </source>
</evidence>
<evidence type="ECO:0000256" key="9">
    <source>
        <dbReference type="SAM" id="Phobius"/>
    </source>
</evidence>
<keyword evidence="8" id="KW-0902">Two-component regulatory system</keyword>
<dbReference type="Gene3D" id="3.30.450.20">
    <property type="entry name" value="PAS domain"/>
    <property type="match status" value="1"/>
</dbReference>
<feature type="transmembrane region" description="Helical" evidence="9">
    <location>
        <begin position="154"/>
        <end position="172"/>
    </location>
</feature>
<feature type="transmembrane region" description="Helical" evidence="9">
    <location>
        <begin position="86"/>
        <end position="104"/>
    </location>
</feature>
<keyword evidence="9" id="KW-0472">Membrane</keyword>
<dbReference type="SUPFAM" id="SSF55874">
    <property type="entry name" value="ATPase domain of HSP90 chaperone/DNA topoisomerase II/histidine kinase"/>
    <property type="match status" value="1"/>
</dbReference>
<dbReference type="InterPro" id="IPR036890">
    <property type="entry name" value="HATPase_C_sf"/>
</dbReference>
<dbReference type="InterPro" id="IPR005467">
    <property type="entry name" value="His_kinase_dom"/>
</dbReference>
<reference evidence="12 13" key="1">
    <citation type="journal article" date="2008" name="J. Bacteriol.">
        <title>The genome of Heliobacterium modesticaldum, a phototrophic representative of the Firmicutes containing the simplest photosynthetic apparatus.</title>
        <authorList>
            <person name="Sattley W.M."/>
            <person name="Madigan M.T."/>
            <person name="Swingley W.D."/>
            <person name="Cheung P.C."/>
            <person name="Clocksin K.M."/>
            <person name="Conrad A.L."/>
            <person name="Dejesa L.C."/>
            <person name="Honchak B.M."/>
            <person name="Jung D.O."/>
            <person name="Karbach L.E."/>
            <person name="Kurdoglu A."/>
            <person name="Lahiri S."/>
            <person name="Mastrian S.D."/>
            <person name="Page L.E."/>
            <person name="Taylor H.L."/>
            <person name="Wang Z.T."/>
            <person name="Raymond J."/>
            <person name="Chen M."/>
            <person name="Blankenship R.E."/>
            <person name="Touchman J.W."/>
        </authorList>
    </citation>
    <scope>NUCLEOTIDE SEQUENCE [LARGE SCALE GENOMIC DNA]</scope>
    <source>
        <strain evidence="13">ATCC 51547 / Ice1</strain>
    </source>
</reference>
<dbReference type="AlphaFoldDB" id="B0TDE8"/>
<dbReference type="eggNOG" id="COG4191">
    <property type="taxonomic scope" value="Bacteria"/>
</dbReference>
<dbReference type="CDD" id="cd00082">
    <property type="entry name" value="HisKA"/>
    <property type="match status" value="1"/>
</dbReference>
<evidence type="ECO:0000256" key="6">
    <source>
        <dbReference type="ARBA" id="ARBA00022777"/>
    </source>
</evidence>
<evidence type="ECO:0000259" key="10">
    <source>
        <dbReference type="PROSITE" id="PS50109"/>
    </source>
</evidence>
<keyword evidence="3" id="KW-0597">Phosphoprotein</keyword>
<dbReference type="InterPro" id="IPR003661">
    <property type="entry name" value="HisK_dim/P_dom"/>
</dbReference>
<evidence type="ECO:0000256" key="2">
    <source>
        <dbReference type="ARBA" id="ARBA00012438"/>
    </source>
</evidence>
<keyword evidence="6 12" id="KW-0418">Kinase</keyword>
<dbReference type="GO" id="GO:0000155">
    <property type="term" value="F:phosphorelay sensor kinase activity"/>
    <property type="evidence" value="ECO:0007669"/>
    <property type="project" value="InterPro"/>
</dbReference>
<evidence type="ECO:0000256" key="7">
    <source>
        <dbReference type="ARBA" id="ARBA00022840"/>
    </source>
</evidence>
<keyword evidence="5" id="KW-0547">Nucleotide-binding</keyword>
<keyword evidence="9" id="KW-1133">Transmembrane helix</keyword>
<dbReference type="Pfam" id="PF02518">
    <property type="entry name" value="HATPase_c"/>
    <property type="match status" value="1"/>
</dbReference>